<comment type="caution">
    <text evidence="2">The sequence shown here is derived from an EMBL/GenBank/DDBJ whole genome shotgun (WGS) entry which is preliminary data.</text>
</comment>
<accession>A0ABU5ZMB7</accession>
<dbReference type="EMBL" id="JAYJLD010000041">
    <property type="protein sequence ID" value="MEB3103604.1"/>
    <property type="molecule type" value="Genomic_DNA"/>
</dbReference>
<dbReference type="InterPro" id="IPR054485">
    <property type="entry name" value="FlK-like_dom"/>
</dbReference>
<protein>
    <submittedName>
        <fullName evidence="2">Hotdog domain-containing protein</fullName>
    </submittedName>
</protein>
<dbReference type="Pfam" id="PF22636">
    <property type="entry name" value="FlK"/>
    <property type="match status" value="1"/>
</dbReference>
<feature type="domain" description="Fluoroacetyl-CoA-specific thioesterase-like" evidence="1">
    <location>
        <begin position="17"/>
        <end position="119"/>
    </location>
</feature>
<name>A0ABU5ZMB7_9BACL</name>
<dbReference type="PANTHER" id="PTHR36934:SF1">
    <property type="entry name" value="THIOESTERASE DOMAIN-CONTAINING PROTEIN"/>
    <property type="match status" value="1"/>
</dbReference>
<evidence type="ECO:0000313" key="3">
    <source>
        <dbReference type="Proteomes" id="UP001310386"/>
    </source>
</evidence>
<reference evidence="2" key="1">
    <citation type="submission" date="2023-12" db="EMBL/GenBank/DDBJ databases">
        <title>Fervidustalea candida gen. nov., sp. nov., a novel member of the family Paenibacillaceae isolated from a geothermal area.</title>
        <authorList>
            <person name="Li W.-J."/>
            <person name="Jiao J.-Y."/>
            <person name="Chen Y."/>
        </authorList>
    </citation>
    <scope>NUCLEOTIDE SEQUENCE</scope>
    <source>
        <strain evidence="2">SYSU GA230002</strain>
    </source>
</reference>
<evidence type="ECO:0000259" key="1">
    <source>
        <dbReference type="Pfam" id="PF22636"/>
    </source>
</evidence>
<dbReference type="PIRSF" id="PIRSF014972">
    <property type="entry name" value="FlK"/>
    <property type="match status" value="1"/>
</dbReference>
<evidence type="ECO:0000313" key="2">
    <source>
        <dbReference type="EMBL" id="MEB3103604.1"/>
    </source>
</evidence>
<organism evidence="2 3">
    <name type="scientific">Ferviditalea candida</name>
    <dbReference type="NCBI Taxonomy" id="3108399"/>
    <lineage>
        <taxon>Bacteria</taxon>
        <taxon>Bacillati</taxon>
        <taxon>Bacillota</taxon>
        <taxon>Bacilli</taxon>
        <taxon>Bacillales</taxon>
        <taxon>Paenibacillaceae</taxon>
        <taxon>Ferviditalea</taxon>
    </lineage>
</organism>
<keyword evidence="3" id="KW-1185">Reference proteome</keyword>
<dbReference type="SUPFAM" id="SSF54637">
    <property type="entry name" value="Thioesterase/thiol ester dehydrase-isomerase"/>
    <property type="match status" value="1"/>
</dbReference>
<dbReference type="Proteomes" id="UP001310386">
    <property type="component" value="Unassembled WGS sequence"/>
</dbReference>
<sequence length="131" mass="14381">MLDGLKIGEQRSVSAVVTPEMYAQFEGQVVHEVFGTVWMVYHMEYAARQIILPYLKEDEEGMGIAVNVSHLAPAVAGSRITATAECTAIQGNRVVTDVEVRNEKGIIGKGQVTQIILPKQSIAERIERAAR</sequence>
<gene>
    <name evidence="2" type="ORF">VF724_18365</name>
</gene>
<dbReference type="InterPro" id="IPR025540">
    <property type="entry name" value="FlK"/>
</dbReference>
<dbReference type="InterPro" id="IPR029069">
    <property type="entry name" value="HotDog_dom_sf"/>
</dbReference>
<dbReference type="PANTHER" id="PTHR36934">
    <property type="entry name" value="BLR0278 PROTEIN"/>
    <property type="match status" value="1"/>
</dbReference>
<dbReference type="Gene3D" id="3.10.129.10">
    <property type="entry name" value="Hotdog Thioesterase"/>
    <property type="match status" value="1"/>
</dbReference>
<dbReference type="RefSeq" id="WP_371755733.1">
    <property type="nucleotide sequence ID" value="NZ_JAYJLD010000041.1"/>
</dbReference>
<proteinExistence type="predicted"/>